<reference evidence="8 9" key="1">
    <citation type="submission" date="2021-06" db="EMBL/GenBank/DDBJ databases">
        <title>Description of novel taxa of the family Lachnospiraceae.</title>
        <authorList>
            <person name="Chaplin A.V."/>
            <person name="Sokolova S.R."/>
            <person name="Pikina A.P."/>
            <person name="Korzhanova M."/>
            <person name="Belova V."/>
            <person name="Korostin D."/>
            <person name="Efimov B.A."/>
        </authorList>
    </citation>
    <scope>NUCLEOTIDE SEQUENCE [LARGE SCALE GENOMIC DNA]</scope>
    <source>
        <strain evidence="8 9">ASD4241</strain>
    </source>
</reference>
<dbReference type="SUPFAM" id="SSF50443">
    <property type="entry name" value="FucI/AraA C-terminal domain-like"/>
    <property type="match status" value="1"/>
</dbReference>
<keyword evidence="4" id="KW-0413">Isomerase</keyword>
<proteinExistence type="predicted"/>
<protein>
    <recommendedName>
        <fullName evidence="10">L-arabinose isomerase</fullName>
    </recommendedName>
</protein>
<dbReference type="Pfam" id="PF24856">
    <property type="entry name" value="AraA_central"/>
    <property type="match status" value="1"/>
</dbReference>
<evidence type="ECO:0000313" key="9">
    <source>
        <dbReference type="Proteomes" id="UP001314681"/>
    </source>
</evidence>
<keyword evidence="2" id="KW-0054">Arabinose catabolism</keyword>
<dbReference type="InterPro" id="IPR024664">
    <property type="entry name" value="Ara_Isoase_C"/>
</dbReference>
<evidence type="ECO:0000256" key="4">
    <source>
        <dbReference type="ARBA" id="ARBA00023235"/>
    </source>
</evidence>
<keyword evidence="5" id="KW-0119">Carbohydrate metabolism</keyword>
<gene>
    <name evidence="8" type="ORF">KTH90_07810</name>
</gene>
<evidence type="ECO:0000259" key="7">
    <source>
        <dbReference type="Pfam" id="PF24856"/>
    </source>
</evidence>
<dbReference type="EMBL" id="JAHQCX010000004">
    <property type="protein sequence ID" value="MBU9725918.1"/>
    <property type="molecule type" value="Genomic_DNA"/>
</dbReference>
<comment type="caution">
    <text evidence="8">The sequence shown here is derived from an EMBL/GenBank/DDBJ whole genome shotgun (WGS) entry which is preliminary data.</text>
</comment>
<dbReference type="PANTHER" id="PTHR38464:SF1">
    <property type="entry name" value="L-ARABINOSE ISOMERASE"/>
    <property type="match status" value="1"/>
</dbReference>
<keyword evidence="9" id="KW-1185">Reference proteome</keyword>
<dbReference type="InterPro" id="IPR055390">
    <property type="entry name" value="AraA_central"/>
</dbReference>
<evidence type="ECO:0000256" key="3">
    <source>
        <dbReference type="ARBA" id="ARBA00023211"/>
    </source>
</evidence>
<dbReference type="InterPro" id="IPR004216">
    <property type="entry name" value="Fuc/Ara_isomerase_C"/>
</dbReference>
<name>A0ABS6K5Y8_9FIRM</name>
<dbReference type="InterPro" id="IPR003762">
    <property type="entry name" value="Lara_isomerase"/>
</dbReference>
<evidence type="ECO:0000259" key="6">
    <source>
        <dbReference type="Pfam" id="PF11762"/>
    </source>
</evidence>
<sequence>MMQAKLKPRIGLLRTGHRIYWSQFPNLKDMGSRMYTKFRERLEEFGEVVDSELVDSPEAAVRAAEALNTAKVDILLIFPLGYTTGMMIVPAVRTLAVPIRLINAHEDSSYDYKSADTEIYLHHEGPCCIPEYAGTLVGLSKKFKVISGHFQDEGMWDDIRRDCMGAAAGSAFEGMNFAVIGNTYTNMTDMPTDEQRVIRTTGRMLCRPEIEEFKEAYERVTDEQLQDMYEQFRSLYEVDETVTNEHMKTSAQIAVAYDEVIRRHKIDAFGYYWWGATEETTTLRSQSALAVSRLAAMGIPGVTEGDIKTAMAMKLLDLLGGGGMFLEFFSMDFDEDFIMVGHDGPSNINVASGRPRLKHLDVQHGKTGKGLGIDFDMKKGPCTLINLTQFGTDAPFKLIYTIGEVVEGDILNIGNPNCRVRVAKPIPQFFDEWCQAGPSHHLALGVGDFSREVECFAQCRGFECVRI</sequence>
<accession>A0ABS6K5Y8</accession>
<dbReference type="Proteomes" id="UP001314681">
    <property type="component" value="Unassembled WGS sequence"/>
</dbReference>
<dbReference type="PANTHER" id="PTHR38464">
    <property type="entry name" value="L-ARABINOSE ISOMERASE"/>
    <property type="match status" value="1"/>
</dbReference>
<organism evidence="8 9">
    <name type="scientific">Diplocloster modestus</name>
    <dbReference type="NCBI Taxonomy" id="2850322"/>
    <lineage>
        <taxon>Bacteria</taxon>
        <taxon>Bacillati</taxon>
        <taxon>Bacillota</taxon>
        <taxon>Clostridia</taxon>
        <taxon>Lachnospirales</taxon>
        <taxon>Lachnospiraceae</taxon>
        <taxon>Diplocloster</taxon>
    </lineage>
</organism>
<evidence type="ECO:0000256" key="5">
    <source>
        <dbReference type="ARBA" id="ARBA00023277"/>
    </source>
</evidence>
<evidence type="ECO:0000256" key="1">
    <source>
        <dbReference type="ARBA" id="ARBA00022723"/>
    </source>
</evidence>
<dbReference type="InterPro" id="IPR009015">
    <property type="entry name" value="Fucose_isomerase_N/cen_sf"/>
</dbReference>
<dbReference type="SUPFAM" id="SSF53743">
    <property type="entry name" value="FucI/AraA N-terminal and middle domains"/>
    <property type="match status" value="1"/>
</dbReference>
<dbReference type="RefSeq" id="WP_238726595.1">
    <property type="nucleotide sequence ID" value="NZ_JAHQCX010000004.1"/>
</dbReference>
<evidence type="ECO:0000313" key="8">
    <source>
        <dbReference type="EMBL" id="MBU9725918.1"/>
    </source>
</evidence>
<keyword evidence="3" id="KW-0464">Manganese</keyword>
<evidence type="ECO:0000256" key="2">
    <source>
        <dbReference type="ARBA" id="ARBA00022935"/>
    </source>
</evidence>
<feature type="domain" description="L-arabinose isomerase central" evidence="7">
    <location>
        <begin position="210"/>
        <end position="320"/>
    </location>
</feature>
<feature type="domain" description="L-arabinose isomerase C-terminal" evidence="6">
    <location>
        <begin position="323"/>
        <end position="462"/>
    </location>
</feature>
<keyword evidence="1" id="KW-0479">Metal-binding</keyword>
<evidence type="ECO:0008006" key="10">
    <source>
        <dbReference type="Google" id="ProtNLM"/>
    </source>
</evidence>
<dbReference type="Pfam" id="PF11762">
    <property type="entry name" value="Arabinose_Iso_C"/>
    <property type="match status" value="1"/>
</dbReference>